<reference evidence="1 2" key="1">
    <citation type="submission" date="2015-10" db="EMBL/GenBank/DDBJ databases">
        <title>Draft genomes sequences of Candida glabrata isolates 1A, 1B, 2A, 2B, 3A and 3B.</title>
        <authorList>
            <person name="Haavelsrud O.E."/>
            <person name="Gaustad P."/>
        </authorList>
    </citation>
    <scope>NUCLEOTIDE SEQUENCE [LARGE SCALE GENOMIC DNA]</scope>
    <source>
        <strain evidence="1">910700640</strain>
    </source>
</reference>
<organism evidence="1 2">
    <name type="scientific">Candida glabrata</name>
    <name type="common">Yeast</name>
    <name type="synonym">Torulopsis glabrata</name>
    <dbReference type="NCBI Taxonomy" id="5478"/>
    <lineage>
        <taxon>Eukaryota</taxon>
        <taxon>Fungi</taxon>
        <taxon>Dikarya</taxon>
        <taxon>Ascomycota</taxon>
        <taxon>Saccharomycotina</taxon>
        <taxon>Saccharomycetes</taxon>
        <taxon>Saccharomycetales</taxon>
        <taxon>Saccharomycetaceae</taxon>
        <taxon>Nakaseomyces</taxon>
    </lineage>
</organism>
<accession>A0A0W0EBL3</accession>
<dbReference type="VEuPathDB" id="FungiDB:CAGL0G02057g"/>
<name>A0A0W0EBL3_CANGB</name>
<dbReference type="VEuPathDB" id="FungiDB:GVI51_G01925"/>
<comment type="caution">
    <text evidence="1">The sequence shown here is derived from an EMBL/GenBank/DDBJ whole genome shotgun (WGS) entry which is preliminary data.</text>
</comment>
<evidence type="ECO:0000313" key="2">
    <source>
        <dbReference type="Proteomes" id="UP000054886"/>
    </source>
</evidence>
<dbReference type="VEuPathDB" id="FungiDB:GW608_G01925"/>
<dbReference type="VEuPathDB" id="FungiDB:GWK60_G01925"/>
<evidence type="ECO:0000313" key="1">
    <source>
        <dbReference type="EMBL" id="KTB07513.1"/>
    </source>
</evidence>
<sequence>MRFSMDDSIVTKQNHVLLENLTNYDKQSIDYFHHGFRSADYPVSWRILLKMKRQRILRLPSCARENCQDYRNYILRLHYCLWRRWSIQQFDLERIDPLAINWNKENDLNVLYGPDLTGQAPLHGRSHSNGRKQLLEDYIRIHDIAQMYAIKSSQQTNWQERFNRIHKSRANSSSTLPPMKGIKFDKLVLRRDIDIYGVFHESTVDIRDKGDATSLRPSHSVDGVYVVEQKHYLYDDRYLFPYMPDEDPLECDAPKDFGTGSFSTLEIDDQLVSS</sequence>
<dbReference type="Proteomes" id="UP000054886">
    <property type="component" value="Unassembled WGS sequence"/>
</dbReference>
<dbReference type="AlphaFoldDB" id="A0A0W0EBL3"/>
<gene>
    <name evidence="1" type="ORF">AO440_001568</name>
</gene>
<protein>
    <submittedName>
        <fullName evidence="1">Uncharacterized protein</fullName>
    </submittedName>
</protein>
<dbReference type="VEuPathDB" id="FungiDB:B1J91_G02057g"/>
<dbReference type="EMBL" id="LLZZ01000107">
    <property type="protein sequence ID" value="KTB07513.1"/>
    <property type="molecule type" value="Genomic_DNA"/>
</dbReference>
<proteinExistence type="predicted"/>